<accession>A0A8T2NEN7</accession>
<evidence type="ECO:0000256" key="1">
    <source>
        <dbReference type="ARBA" id="ARBA00022729"/>
    </source>
</evidence>
<organism evidence="5 6">
    <name type="scientific">Albula glossodonta</name>
    <name type="common">roundjaw bonefish</name>
    <dbReference type="NCBI Taxonomy" id="121402"/>
    <lineage>
        <taxon>Eukaryota</taxon>
        <taxon>Metazoa</taxon>
        <taxon>Chordata</taxon>
        <taxon>Craniata</taxon>
        <taxon>Vertebrata</taxon>
        <taxon>Euteleostomi</taxon>
        <taxon>Actinopterygii</taxon>
        <taxon>Neopterygii</taxon>
        <taxon>Teleostei</taxon>
        <taxon>Albuliformes</taxon>
        <taxon>Albulidae</taxon>
        <taxon>Albula</taxon>
    </lineage>
</organism>
<keyword evidence="1" id="KW-0732">Signal</keyword>
<proteinExistence type="predicted"/>
<evidence type="ECO:0000313" key="5">
    <source>
        <dbReference type="EMBL" id="KAG9338454.1"/>
    </source>
</evidence>
<feature type="transmembrane region" description="Helical" evidence="4">
    <location>
        <begin position="74"/>
        <end position="99"/>
    </location>
</feature>
<evidence type="ECO:0000256" key="4">
    <source>
        <dbReference type="SAM" id="Phobius"/>
    </source>
</evidence>
<dbReference type="OrthoDB" id="9803478at2759"/>
<reference evidence="5" key="1">
    <citation type="thesis" date="2021" institute="BYU ScholarsArchive" country="Provo, UT, USA">
        <title>Applications of and Algorithms for Genome Assembly and Genomic Analyses with an Emphasis on Marine Teleosts.</title>
        <authorList>
            <person name="Pickett B.D."/>
        </authorList>
    </citation>
    <scope>NUCLEOTIDE SEQUENCE</scope>
    <source>
        <strain evidence="5">HI-2016</strain>
    </source>
</reference>
<sequence>MKRVHLKISSAVVTDSALYYCALQPTVKGNPYTLILGRPLSLYCMEGLAATQQILQRNDLSRLLMKGELHSESVFLAALMMVFCVFILLSVMVGPALYYCALRPTVTGNP</sequence>
<dbReference type="Proteomes" id="UP000824540">
    <property type="component" value="Unassembled WGS sequence"/>
</dbReference>
<dbReference type="InterPro" id="IPR051287">
    <property type="entry name" value="TCR_variable_region"/>
</dbReference>
<evidence type="ECO:0000313" key="6">
    <source>
        <dbReference type="Proteomes" id="UP000824540"/>
    </source>
</evidence>
<gene>
    <name evidence="5" type="ORF">JZ751_025858</name>
</gene>
<dbReference type="AlphaFoldDB" id="A0A8T2NEN7"/>
<dbReference type="SUPFAM" id="SSF48726">
    <property type="entry name" value="Immunoglobulin"/>
    <property type="match status" value="1"/>
</dbReference>
<comment type="caution">
    <text evidence="5">The sequence shown here is derived from an EMBL/GenBank/DDBJ whole genome shotgun (WGS) entry which is preliminary data.</text>
</comment>
<keyword evidence="2" id="KW-0391">Immunity</keyword>
<keyword evidence="4" id="KW-1133">Transmembrane helix</keyword>
<evidence type="ECO:0008006" key="7">
    <source>
        <dbReference type="Google" id="ProtNLM"/>
    </source>
</evidence>
<evidence type="ECO:0000256" key="2">
    <source>
        <dbReference type="ARBA" id="ARBA00023130"/>
    </source>
</evidence>
<keyword evidence="2" id="KW-1064">Adaptive immunity</keyword>
<keyword evidence="6" id="KW-1185">Reference proteome</keyword>
<evidence type="ECO:0000256" key="3">
    <source>
        <dbReference type="ARBA" id="ARBA00023319"/>
    </source>
</evidence>
<keyword evidence="4" id="KW-0472">Membrane</keyword>
<dbReference type="GO" id="GO:0002250">
    <property type="term" value="P:adaptive immune response"/>
    <property type="evidence" value="ECO:0007669"/>
    <property type="project" value="UniProtKB-KW"/>
</dbReference>
<keyword evidence="3" id="KW-0393">Immunoglobulin domain</keyword>
<dbReference type="PANTHER" id="PTHR19367">
    <property type="entry name" value="T-CELL RECEPTOR ALPHA CHAIN V REGION"/>
    <property type="match status" value="1"/>
</dbReference>
<keyword evidence="4" id="KW-0812">Transmembrane</keyword>
<dbReference type="InterPro" id="IPR036179">
    <property type="entry name" value="Ig-like_dom_sf"/>
</dbReference>
<dbReference type="PANTHER" id="PTHR19367:SF18">
    <property type="entry name" value="T CELL RECEPTOR ALPHA VARIABLE 16"/>
    <property type="match status" value="1"/>
</dbReference>
<protein>
    <recommendedName>
        <fullName evidence="7">Immunoglobulin V-set domain-containing protein</fullName>
    </recommendedName>
</protein>
<dbReference type="EMBL" id="JAFBMS010000067">
    <property type="protein sequence ID" value="KAG9338454.1"/>
    <property type="molecule type" value="Genomic_DNA"/>
</dbReference>
<name>A0A8T2NEN7_9TELE</name>